<dbReference type="AlphaFoldDB" id="A0A9D4LNU4"/>
<name>A0A9D4LNU4_DREPO</name>
<comment type="caution">
    <text evidence="1">The sequence shown here is derived from an EMBL/GenBank/DDBJ whole genome shotgun (WGS) entry which is preliminary data.</text>
</comment>
<protein>
    <submittedName>
        <fullName evidence="1">Uncharacterized protein</fullName>
    </submittedName>
</protein>
<evidence type="ECO:0000313" key="1">
    <source>
        <dbReference type="EMBL" id="KAH3861018.1"/>
    </source>
</evidence>
<gene>
    <name evidence="1" type="ORF">DPMN_023944</name>
</gene>
<dbReference type="EMBL" id="JAIWYP010000002">
    <property type="protein sequence ID" value="KAH3861018.1"/>
    <property type="molecule type" value="Genomic_DNA"/>
</dbReference>
<proteinExistence type="predicted"/>
<dbReference type="Proteomes" id="UP000828390">
    <property type="component" value="Unassembled WGS sequence"/>
</dbReference>
<sequence>MDFGRTRRRATEKRSRTVDRSALTITQNIMYAFKTRRQVQHKPKHALATFRTQSVRENPQVLGLALSVHHDTRNKKLLHLLHAHDYCVPYSRALLLET</sequence>
<dbReference type="PANTHER" id="PTHR47018:SF3">
    <property type="entry name" value="MYCBP-ASSOCIATED PROTEIN"/>
    <property type="match status" value="1"/>
</dbReference>
<reference evidence="1" key="1">
    <citation type="journal article" date="2019" name="bioRxiv">
        <title>The Genome of the Zebra Mussel, Dreissena polymorpha: A Resource for Invasive Species Research.</title>
        <authorList>
            <person name="McCartney M.A."/>
            <person name="Auch B."/>
            <person name="Kono T."/>
            <person name="Mallez S."/>
            <person name="Zhang Y."/>
            <person name="Obille A."/>
            <person name="Becker A."/>
            <person name="Abrahante J.E."/>
            <person name="Garbe J."/>
            <person name="Badalamenti J.P."/>
            <person name="Herman A."/>
            <person name="Mangelson H."/>
            <person name="Liachko I."/>
            <person name="Sullivan S."/>
            <person name="Sone E.D."/>
            <person name="Koren S."/>
            <person name="Silverstein K.A.T."/>
            <person name="Beckman K.B."/>
            <person name="Gohl D.M."/>
        </authorList>
    </citation>
    <scope>NUCLEOTIDE SEQUENCE</scope>
    <source>
        <strain evidence="1">Duluth1</strain>
        <tissue evidence="1">Whole animal</tissue>
    </source>
</reference>
<keyword evidence="2" id="KW-1185">Reference proteome</keyword>
<reference evidence="1" key="2">
    <citation type="submission" date="2020-11" db="EMBL/GenBank/DDBJ databases">
        <authorList>
            <person name="McCartney M.A."/>
            <person name="Auch B."/>
            <person name="Kono T."/>
            <person name="Mallez S."/>
            <person name="Becker A."/>
            <person name="Gohl D.M."/>
            <person name="Silverstein K.A.T."/>
            <person name="Koren S."/>
            <person name="Bechman K.B."/>
            <person name="Herman A."/>
            <person name="Abrahante J.E."/>
            <person name="Garbe J."/>
        </authorList>
    </citation>
    <scope>NUCLEOTIDE SEQUENCE</scope>
    <source>
        <strain evidence="1">Duluth1</strain>
        <tissue evidence="1">Whole animal</tissue>
    </source>
</reference>
<organism evidence="1 2">
    <name type="scientific">Dreissena polymorpha</name>
    <name type="common">Zebra mussel</name>
    <name type="synonym">Mytilus polymorpha</name>
    <dbReference type="NCBI Taxonomy" id="45954"/>
    <lineage>
        <taxon>Eukaryota</taxon>
        <taxon>Metazoa</taxon>
        <taxon>Spiralia</taxon>
        <taxon>Lophotrochozoa</taxon>
        <taxon>Mollusca</taxon>
        <taxon>Bivalvia</taxon>
        <taxon>Autobranchia</taxon>
        <taxon>Heteroconchia</taxon>
        <taxon>Euheterodonta</taxon>
        <taxon>Imparidentia</taxon>
        <taxon>Neoheterodontei</taxon>
        <taxon>Myida</taxon>
        <taxon>Dreissenoidea</taxon>
        <taxon>Dreissenidae</taxon>
        <taxon>Dreissena</taxon>
    </lineage>
</organism>
<evidence type="ECO:0000313" key="2">
    <source>
        <dbReference type="Proteomes" id="UP000828390"/>
    </source>
</evidence>
<accession>A0A9D4LNU4</accession>
<dbReference type="PANTHER" id="PTHR47018">
    <property type="entry name" value="CXC DOMAIN-CONTAINING PROTEIN-RELATED"/>
    <property type="match status" value="1"/>
</dbReference>